<accession>F0W4X3</accession>
<gene>
    <name evidence="1" type="primary">AlNc14C19G1944</name>
    <name evidence="1" type="ORF">ALNC14_023060</name>
</gene>
<evidence type="ECO:0000313" key="1">
    <source>
        <dbReference type="EMBL" id="CCA16163.1"/>
    </source>
</evidence>
<dbReference type="HOGENOM" id="CLU_2817761_0_0_1"/>
<proteinExistence type="predicted"/>
<sequence length="67" mass="7759">MNDLVRLHLLLAKETLIHYKSSHSRVFLTKTTFVATRKIVKRSLLSQSFKLILGTRKVFQYLTGTPL</sequence>
<organism evidence="1">
    <name type="scientific">Albugo laibachii Nc14</name>
    <dbReference type="NCBI Taxonomy" id="890382"/>
    <lineage>
        <taxon>Eukaryota</taxon>
        <taxon>Sar</taxon>
        <taxon>Stramenopiles</taxon>
        <taxon>Oomycota</taxon>
        <taxon>Peronosporomycetes</taxon>
        <taxon>Albuginales</taxon>
        <taxon>Albuginaceae</taxon>
        <taxon>Albugo</taxon>
    </lineage>
</organism>
<name>F0W4X3_9STRA</name>
<reference evidence="1" key="1">
    <citation type="journal article" date="2011" name="PLoS Biol.">
        <title>Gene gain and loss during evolution of obligate parasitism in the white rust pathogen of Arabidopsis thaliana.</title>
        <authorList>
            <person name="Kemen E."/>
            <person name="Gardiner A."/>
            <person name="Schultz-Larsen T."/>
            <person name="Kemen A.C."/>
            <person name="Balmuth A.L."/>
            <person name="Robert-Seilaniantz A."/>
            <person name="Bailey K."/>
            <person name="Holub E."/>
            <person name="Studholme D.J."/>
            <person name="Maclean D."/>
            <person name="Jones J.D."/>
        </authorList>
    </citation>
    <scope>NUCLEOTIDE SEQUENCE</scope>
</reference>
<protein>
    <submittedName>
        <fullName evidence="1">AlNc14C19G1944 protein</fullName>
    </submittedName>
</protein>
<dbReference type="EMBL" id="FR824064">
    <property type="protein sequence ID" value="CCA16163.1"/>
    <property type="molecule type" value="Genomic_DNA"/>
</dbReference>
<reference evidence="1" key="2">
    <citation type="submission" date="2011-02" db="EMBL/GenBank/DDBJ databases">
        <authorList>
            <person name="MacLean D."/>
        </authorList>
    </citation>
    <scope>NUCLEOTIDE SEQUENCE</scope>
</reference>
<dbReference type="AlphaFoldDB" id="F0W4X3"/>